<evidence type="ECO:0000313" key="14">
    <source>
        <dbReference type="Proteomes" id="UP000694544"/>
    </source>
</evidence>
<evidence type="ECO:0000256" key="11">
    <source>
        <dbReference type="SAM" id="MobiDB-lite"/>
    </source>
</evidence>
<comment type="subcellular location">
    <subcellularLocation>
        <location evidence="2 10">Secreted</location>
    </subcellularLocation>
</comment>
<comment type="similarity">
    <text evidence="3 10">Belongs to the beta-defensin family.</text>
</comment>
<evidence type="ECO:0000256" key="8">
    <source>
        <dbReference type="ARBA" id="ARBA00023022"/>
    </source>
</evidence>
<comment type="function">
    <text evidence="1 10">Has antibacterial activity.</text>
</comment>
<dbReference type="InterPro" id="IPR050544">
    <property type="entry name" value="Beta-defensin"/>
</dbReference>
<dbReference type="PANTHER" id="PTHR15001:SF3">
    <property type="entry name" value="BETA-DEFENSIN 123"/>
    <property type="match status" value="1"/>
</dbReference>
<dbReference type="PANTHER" id="PTHR15001">
    <property type="entry name" value="BETA-DEFENSIN 123-RELATED"/>
    <property type="match status" value="1"/>
</dbReference>
<feature type="chain" id="PRO_5034752329" description="Beta-defensin" evidence="10">
    <location>
        <begin position="21"/>
        <end position="93"/>
    </location>
</feature>
<protein>
    <recommendedName>
        <fullName evidence="10">Beta-defensin</fullName>
    </recommendedName>
</protein>
<sequence>MKSLLFTVILFILLVQLVSGNWYVRKCANKTGNCRSTCRNGEKVINPPTGLCPKEKLCCVLENDCSEHSTQATPSGGSSWTSAAAGGSTTGSA</sequence>
<keyword evidence="8 10" id="KW-0044">Antibiotic</keyword>
<keyword evidence="5 10" id="KW-0929">Antimicrobial</keyword>
<feature type="compositionally biased region" description="Low complexity" evidence="11">
    <location>
        <begin position="72"/>
        <end position="93"/>
    </location>
</feature>
<keyword evidence="6 10" id="KW-0732">Signal</keyword>
<reference evidence="13" key="1">
    <citation type="submission" date="2025-08" db="UniProtKB">
        <authorList>
            <consortium name="Ensembl"/>
        </authorList>
    </citation>
    <scope>IDENTIFICATION</scope>
</reference>
<proteinExistence type="inferred from homology"/>
<dbReference type="AlphaFoldDB" id="A0A8C6DZS4"/>
<dbReference type="GeneTree" id="ENSGT00390000012226"/>
<keyword evidence="9" id="KW-1015">Disulfide bond</keyword>
<dbReference type="GO" id="GO:0005576">
    <property type="term" value="C:extracellular region"/>
    <property type="evidence" value="ECO:0007669"/>
    <property type="project" value="UniProtKB-SubCell"/>
</dbReference>
<feature type="domain" description="Beta-defensin" evidence="12">
    <location>
        <begin position="26"/>
        <end position="59"/>
    </location>
</feature>
<dbReference type="GO" id="GO:0042742">
    <property type="term" value="P:defense response to bacterium"/>
    <property type="evidence" value="ECO:0007669"/>
    <property type="project" value="UniProtKB-UniRule"/>
</dbReference>
<evidence type="ECO:0000256" key="5">
    <source>
        <dbReference type="ARBA" id="ARBA00022529"/>
    </source>
</evidence>
<dbReference type="Proteomes" id="UP000694544">
    <property type="component" value="Unplaced"/>
</dbReference>
<feature type="signal peptide" evidence="10">
    <location>
        <begin position="1"/>
        <end position="20"/>
    </location>
</feature>
<evidence type="ECO:0000256" key="7">
    <source>
        <dbReference type="ARBA" id="ARBA00022940"/>
    </source>
</evidence>
<evidence type="ECO:0000256" key="4">
    <source>
        <dbReference type="ARBA" id="ARBA00022525"/>
    </source>
</evidence>
<evidence type="ECO:0000256" key="1">
    <source>
        <dbReference type="ARBA" id="ARBA00002878"/>
    </source>
</evidence>
<evidence type="ECO:0000256" key="2">
    <source>
        <dbReference type="ARBA" id="ARBA00004613"/>
    </source>
</evidence>
<dbReference type="InterPro" id="IPR025933">
    <property type="entry name" value="Beta_defensin_dom"/>
</dbReference>
<reference evidence="13" key="2">
    <citation type="submission" date="2025-09" db="UniProtKB">
        <authorList>
            <consortium name="Ensembl"/>
        </authorList>
    </citation>
    <scope>IDENTIFICATION</scope>
</reference>
<dbReference type="Pfam" id="PF13841">
    <property type="entry name" value="Defensin_beta_2"/>
    <property type="match status" value="1"/>
</dbReference>
<keyword evidence="4 10" id="KW-0964">Secreted</keyword>
<feature type="region of interest" description="Disordered" evidence="11">
    <location>
        <begin position="67"/>
        <end position="93"/>
    </location>
</feature>
<evidence type="ECO:0000256" key="9">
    <source>
        <dbReference type="ARBA" id="ARBA00023157"/>
    </source>
</evidence>
<organism evidence="13 14">
    <name type="scientific">Moschus moschiferus</name>
    <name type="common">Siberian musk deer</name>
    <name type="synonym">Moschus sibiricus</name>
    <dbReference type="NCBI Taxonomy" id="68415"/>
    <lineage>
        <taxon>Eukaryota</taxon>
        <taxon>Metazoa</taxon>
        <taxon>Chordata</taxon>
        <taxon>Craniata</taxon>
        <taxon>Vertebrata</taxon>
        <taxon>Euteleostomi</taxon>
        <taxon>Mammalia</taxon>
        <taxon>Eutheria</taxon>
        <taxon>Laurasiatheria</taxon>
        <taxon>Artiodactyla</taxon>
        <taxon>Ruminantia</taxon>
        <taxon>Pecora</taxon>
        <taxon>Moschidae</taxon>
        <taxon>Moschus</taxon>
    </lineage>
</organism>
<evidence type="ECO:0000256" key="10">
    <source>
        <dbReference type="RuleBase" id="RU231113"/>
    </source>
</evidence>
<keyword evidence="14" id="KW-1185">Reference proteome</keyword>
<evidence type="ECO:0000256" key="3">
    <source>
        <dbReference type="ARBA" id="ARBA00007371"/>
    </source>
</evidence>
<dbReference type="GO" id="GO:0045087">
    <property type="term" value="P:innate immune response"/>
    <property type="evidence" value="ECO:0007669"/>
    <property type="project" value="InterPro"/>
</dbReference>
<keyword evidence="7 10" id="KW-0211">Defensin</keyword>
<dbReference type="Gene3D" id="3.10.360.10">
    <property type="entry name" value="Antimicrobial Peptide, Beta-defensin 2, Chain A"/>
    <property type="match status" value="1"/>
</dbReference>
<evidence type="ECO:0000256" key="6">
    <source>
        <dbReference type="ARBA" id="ARBA00022729"/>
    </source>
</evidence>
<evidence type="ECO:0000313" key="13">
    <source>
        <dbReference type="Ensembl" id="ENSMMSP00000021318.1"/>
    </source>
</evidence>
<name>A0A8C6DZS4_MOSMO</name>
<accession>A0A8C6DZS4</accession>
<dbReference type="Ensembl" id="ENSMMST00000023554.1">
    <property type="protein sequence ID" value="ENSMMSP00000021318.1"/>
    <property type="gene ID" value="ENSMMSG00000016021.1"/>
</dbReference>
<evidence type="ECO:0000259" key="12">
    <source>
        <dbReference type="Pfam" id="PF13841"/>
    </source>
</evidence>